<comment type="caution">
    <text evidence="2">The sequence shown here is derived from an EMBL/GenBank/DDBJ whole genome shotgun (WGS) entry which is preliminary data.</text>
</comment>
<evidence type="ECO:0000313" key="2">
    <source>
        <dbReference type="EMBL" id="KAG7459291.1"/>
    </source>
</evidence>
<evidence type="ECO:0000313" key="3">
    <source>
        <dbReference type="Proteomes" id="UP000693946"/>
    </source>
</evidence>
<keyword evidence="3" id="KW-1185">Reference proteome</keyword>
<proteinExistence type="predicted"/>
<evidence type="ECO:0000256" key="1">
    <source>
        <dbReference type="SAM" id="MobiDB-lite"/>
    </source>
</evidence>
<dbReference type="AlphaFoldDB" id="A0AAV6PEN4"/>
<accession>A0AAV6PEN4</accession>
<feature type="compositionally biased region" description="Basic and acidic residues" evidence="1">
    <location>
        <begin position="28"/>
        <end position="40"/>
    </location>
</feature>
<dbReference type="EMBL" id="JAGKHQ010001197">
    <property type="protein sequence ID" value="KAG7459291.1"/>
    <property type="molecule type" value="Genomic_DNA"/>
</dbReference>
<reference evidence="2 3" key="1">
    <citation type="journal article" date="2021" name="Sci. Rep.">
        <title>Chromosome anchoring in Senegalese sole (Solea senegalensis) reveals sex-associated markers and genome rearrangements in flatfish.</title>
        <authorList>
            <person name="Guerrero-Cozar I."/>
            <person name="Gomez-Garrido J."/>
            <person name="Berbel C."/>
            <person name="Martinez-Blanch J.F."/>
            <person name="Alioto T."/>
            <person name="Claros M.G."/>
            <person name="Gagnaire P.A."/>
            <person name="Manchado M."/>
        </authorList>
    </citation>
    <scope>NUCLEOTIDE SEQUENCE [LARGE SCALE GENOMIC DNA]</scope>
    <source>
        <strain evidence="2">Sse05_10M</strain>
    </source>
</reference>
<sequence length="71" mass="7849">MTSPSLLLFDNGSGTCSASGLAPPTSWHTDKHGGERRHTAESCLQSVSERRHLTQQSQHEVTSHLRMFTTK</sequence>
<organism evidence="2 3">
    <name type="scientific">Solea senegalensis</name>
    <name type="common">Senegalese sole</name>
    <dbReference type="NCBI Taxonomy" id="28829"/>
    <lineage>
        <taxon>Eukaryota</taxon>
        <taxon>Metazoa</taxon>
        <taxon>Chordata</taxon>
        <taxon>Craniata</taxon>
        <taxon>Vertebrata</taxon>
        <taxon>Euteleostomi</taxon>
        <taxon>Actinopterygii</taxon>
        <taxon>Neopterygii</taxon>
        <taxon>Teleostei</taxon>
        <taxon>Neoteleostei</taxon>
        <taxon>Acanthomorphata</taxon>
        <taxon>Carangaria</taxon>
        <taxon>Pleuronectiformes</taxon>
        <taxon>Pleuronectoidei</taxon>
        <taxon>Soleidae</taxon>
        <taxon>Solea</taxon>
    </lineage>
</organism>
<protein>
    <submittedName>
        <fullName evidence="2">Uncharacterized protein</fullName>
    </submittedName>
</protein>
<gene>
    <name evidence="2" type="ORF">JOB18_016953</name>
</gene>
<dbReference type="Proteomes" id="UP000693946">
    <property type="component" value="Unassembled WGS sequence"/>
</dbReference>
<feature type="region of interest" description="Disordered" evidence="1">
    <location>
        <begin position="1"/>
        <end position="71"/>
    </location>
</feature>
<name>A0AAV6PEN4_SOLSE</name>